<keyword evidence="2" id="KW-0813">Transport</keyword>
<evidence type="ECO:0000313" key="13">
    <source>
        <dbReference type="Proteomes" id="UP000192505"/>
    </source>
</evidence>
<feature type="binding site" description="axial binding residue" evidence="9">
    <location>
        <position position="200"/>
    </location>
    <ligand>
        <name>heme c</name>
        <dbReference type="ChEBI" id="CHEBI:61717"/>
        <label>2</label>
    </ligand>
    <ligandPart>
        <name>Fe</name>
        <dbReference type="ChEBI" id="CHEBI:18248"/>
    </ligandPart>
</feature>
<sequence>MNIRPRFLVYAAILALGTLVATSGQAQPETARSSANVDLQKRLLQAKDDPKLAEKLLVSGAKVATFCANCHGAQGNSLNPTIPNLAAQHPTFLLLQLRKFADGTRRNEFMEGMIKALSADEKVGVALFYSSQTLPGKPSTNPTLAAKGKDIFNKNCFRCHGDNGLGDENYARIAGQQSEYLKLTLQRYKSGSGVRVDPLMAANTRLLSDSDLDAVVAHVSSLPSNAPK</sequence>
<evidence type="ECO:0000256" key="2">
    <source>
        <dbReference type="ARBA" id="ARBA00022448"/>
    </source>
</evidence>
<dbReference type="GO" id="GO:0009055">
    <property type="term" value="F:electron transfer activity"/>
    <property type="evidence" value="ECO:0007669"/>
    <property type="project" value="InterPro"/>
</dbReference>
<evidence type="ECO:0000256" key="10">
    <source>
        <dbReference type="SAM" id="SignalP"/>
    </source>
</evidence>
<gene>
    <name evidence="12" type="ORF">BWK72_08825</name>
</gene>
<dbReference type="PROSITE" id="PS51007">
    <property type="entry name" value="CYTC"/>
    <property type="match status" value="2"/>
</dbReference>
<evidence type="ECO:0000256" key="5">
    <source>
        <dbReference type="ARBA" id="ARBA00022764"/>
    </source>
</evidence>
<evidence type="ECO:0000256" key="6">
    <source>
        <dbReference type="ARBA" id="ARBA00022982"/>
    </source>
</evidence>
<proteinExistence type="predicted"/>
<comment type="PTM">
    <text evidence="8">Binds 2 heme c groups covalently per subunit.</text>
</comment>
<keyword evidence="10" id="KW-0732">Signal</keyword>
<comment type="subcellular location">
    <subcellularLocation>
        <location evidence="1">Periplasm</location>
    </subcellularLocation>
</comment>
<dbReference type="Gene3D" id="1.10.760.10">
    <property type="entry name" value="Cytochrome c-like domain"/>
    <property type="match status" value="2"/>
</dbReference>
<dbReference type="PANTHER" id="PTHR33751">
    <property type="entry name" value="CBB3-TYPE CYTOCHROME C OXIDASE SUBUNIT FIXP"/>
    <property type="match status" value="1"/>
</dbReference>
<dbReference type="PIRSF" id="PIRSF000005">
    <property type="entry name" value="Cytochrome_c4"/>
    <property type="match status" value="1"/>
</dbReference>
<dbReference type="GO" id="GO:0020037">
    <property type="term" value="F:heme binding"/>
    <property type="evidence" value="ECO:0007669"/>
    <property type="project" value="InterPro"/>
</dbReference>
<feature type="binding site" description="axial binding residue" evidence="9">
    <location>
        <position position="160"/>
    </location>
    <ligand>
        <name>heme c</name>
        <dbReference type="ChEBI" id="CHEBI:61717"/>
        <label>2</label>
    </ligand>
    <ligandPart>
        <name>Fe</name>
        <dbReference type="ChEBI" id="CHEBI:18248"/>
    </ligandPart>
</feature>
<evidence type="ECO:0000256" key="8">
    <source>
        <dbReference type="PIRSR" id="PIRSR000005-1"/>
    </source>
</evidence>
<evidence type="ECO:0000256" key="3">
    <source>
        <dbReference type="ARBA" id="ARBA00022617"/>
    </source>
</evidence>
<dbReference type="InterPro" id="IPR050597">
    <property type="entry name" value="Cytochrome_c_Oxidase_Subunit"/>
</dbReference>
<evidence type="ECO:0000256" key="7">
    <source>
        <dbReference type="ARBA" id="ARBA00023004"/>
    </source>
</evidence>
<feature type="binding site" description="covalent" evidence="8">
    <location>
        <position position="159"/>
    </location>
    <ligand>
        <name>heme c</name>
        <dbReference type="ChEBI" id="CHEBI:61717"/>
        <label>2</label>
    </ligand>
</feature>
<dbReference type="EMBL" id="MTEI01000004">
    <property type="protein sequence ID" value="OQW88373.1"/>
    <property type="molecule type" value="Genomic_DNA"/>
</dbReference>
<dbReference type="InterPro" id="IPR036909">
    <property type="entry name" value="Cyt_c-like_dom_sf"/>
</dbReference>
<dbReference type="PANTHER" id="PTHR33751:SF9">
    <property type="entry name" value="CYTOCHROME C4"/>
    <property type="match status" value="1"/>
</dbReference>
<evidence type="ECO:0000259" key="11">
    <source>
        <dbReference type="PROSITE" id="PS51007"/>
    </source>
</evidence>
<dbReference type="SUPFAM" id="SSF46626">
    <property type="entry name" value="Cytochrome c"/>
    <property type="match status" value="2"/>
</dbReference>
<dbReference type="Proteomes" id="UP000192505">
    <property type="component" value="Unassembled WGS sequence"/>
</dbReference>
<name>A0A1W9KW49_9BURK</name>
<reference evidence="12 13" key="1">
    <citation type="submission" date="2017-01" db="EMBL/GenBank/DDBJ databases">
        <title>Novel large sulfur bacteria in the metagenomes of groundwater-fed chemosynthetic microbial mats in the Lake Huron basin.</title>
        <authorList>
            <person name="Sharrar A.M."/>
            <person name="Flood B.E."/>
            <person name="Bailey J.V."/>
            <person name="Jones D.S."/>
            <person name="Biddanda B."/>
            <person name="Ruberg S.A."/>
            <person name="Marcus D.N."/>
            <person name="Dick G.J."/>
        </authorList>
    </citation>
    <scope>NUCLEOTIDE SEQUENCE [LARGE SCALE GENOMIC DNA]</scope>
    <source>
        <strain evidence="12">A7</strain>
    </source>
</reference>
<feature type="binding site" description="axial binding residue" evidence="9">
    <location>
        <position position="110"/>
    </location>
    <ligand>
        <name>heme c</name>
        <dbReference type="ChEBI" id="CHEBI:61717"/>
        <label>1</label>
    </ligand>
    <ligandPart>
        <name>Fe</name>
        <dbReference type="ChEBI" id="CHEBI:18248"/>
    </ligandPart>
</feature>
<feature type="binding site" description="covalent" evidence="8">
    <location>
        <position position="70"/>
    </location>
    <ligand>
        <name>heme c</name>
        <dbReference type="ChEBI" id="CHEBI:61717"/>
        <label>1</label>
    </ligand>
</feature>
<feature type="binding site" description="covalent" evidence="8">
    <location>
        <position position="156"/>
    </location>
    <ligand>
        <name>heme c</name>
        <dbReference type="ChEBI" id="CHEBI:61717"/>
        <label>2</label>
    </ligand>
</feature>
<feature type="signal peptide" evidence="10">
    <location>
        <begin position="1"/>
        <end position="26"/>
    </location>
</feature>
<keyword evidence="4 9" id="KW-0479">Metal-binding</keyword>
<organism evidence="12 13">
    <name type="scientific">Rhodoferax ferrireducens</name>
    <dbReference type="NCBI Taxonomy" id="192843"/>
    <lineage>
        <taxon>Bacteria</taxon>
        <taxon>Pseudomonadati</taxon>
        <taxon>Pseudomonadota</taxon>
        <taxon>Betaproteobacteria</taxon>
        <taxon>Burkholderiales</taxon>
        <taxon>Comamonadaceae</taxon>
        <taxon>Rhodoferax</taxon>
    </lineage>
</organism>
<keyword evidence="7 9" id="KW-0408">Iron</keyword>
<feature type="domain" description="Cytochrome c" evidence="11">
    <location>
        <begin position="48"/>
        <end position="133"/>
    </location>
</feature>
<dbReference type="Pfam" id="PF00034">
    <property type="entry name" value="Cytochrom_C"/>
    <property type="match status" value="1"/>
</dbReference>
<evidence type="ECO:0000256" key="9">
    <source>
        <dbReference type="PIRSR" id="PIRSR000005-2"/>
    </source>
</evidence>
<evidence type="ECO:0000256" key="4">
    <source>
        <dbReference type="ARBA" id="ARBA00022723"/>
    </source>
</evidence>
<feature type="binding site" description="axial binding residue" evidence="9">
    <location>
        <position position="71"/>
    </location>
    <ligand>
        <name>heme c</name>
        <dbReference type="ChEBI" id="CHEBI:61717"/>
        <label>1</label>
    </ligand>
    <ligandPart>
        <name>Fe</name>
        <dbReference type="ChEBI" id="CHEBI:18248"/>
    </ligandPart>
</feature>
<keyword evidence="3 8" id="KW-0349">Heme</keyword>
<protein>
    <submittedName>
        <fullName evidence="12">Cytochrome C</fullName>
    </submittedName>
</protein>
<dbReference type="InterPro" id="IPR009056">
    <property type="entry name" value="Cyt_c-like_dom"/>
</dbReference>
<feature type="chain" id="PRO_5012574628" evidence="10">
    <location>
        <begin position="27"/>
        <end position="228"/>
    </location>
</feature>
<dbReference type="GO" id="GO:0042597">
    <property type="term" value="C:periplasmic space"/>
    <property type="evidence" value="ECO:0007669"/>
    <property type="project" value="UniProtKB-SubCell"/>
</dbReference>
<feature type="domain" description="Cytochrome c" evidence="11">
    <location>
        <begin position="143"/>
        <end position="223"/>
    </location>
</feature>
<dbReference type="GO" id="GO:0005506">
    <property type="term" value="F:iron ion binding"/>
    <property type="evidence" value="ECO:0007669"/>
    <property type="project" value="InterPro"/>
</dbReference>
<dbReference type="InterPro" id="IPR024167">
    <property type="entry name" value="Cytochrome_c4-like"/>
</dbReference>
<dbReference type="AlphaFoldDB" id="A0A1W9KW49"/>
<keyword evidence="5" id="KW-0574">Periplasm</keyword>
<keyword evidence="6" id="KW-0249">Electron transport</keyword>
<accession>A0A1W9KW49</accession>
<comment type="caution">
    <text evidence="12">The sequence shown here is derived from an EMBL/GenBank/DDBJ whole genome shotgun (WGS) entry which is preliminary data.</text>
</comment>
<feature type="binding site" description="covalent" evidence="8">
    <location>
        <position position="67"/>
    </location>
    <ligand>
        <name>heme c</name>
        <dbReference type="ChEBI" id="CHEBI:61717"/>
        <label>1</label>
    </ligand>
</feature>
<evidence type="ECO:0000256" key="1">
    <source>
        <dbReference type="ARBA" id="ARBA00004418"/>
    </source>
</evidence>
<evidence type="ECO:0000313" key="12">
    <source>
        <dbReference type="EMBL" id="OQW88373.1"/>
    </source>
</evidence>